<accession>A0A2S3H0N2</accession>
<organism evidence="8">
    <name type="scientific">Panicum hallii</name>
    <dbReference type="NCBI Taxonomy" id="206008"/>
    <lineage>
        <taxon>Eukaryota</taxon>
        <taxon>Viridiplantae</taxon>
        <taxon>Streptophyta</taxon>
        <taxon>Embryophyta</taxon>
        <taxon>Tracheophyta</taxon>
        <taxon>Spermatophyta</taxon>
        <taxon>Magnoliopsida</taxon>
        <taxon>Liliopsida</taxon>
        <taxon>Poales</taxon>
        <taxon>Poaceae</taxon>
        <taxon>PACMAD clade</taxon>
        <taxon>Panicoideae</taxon>
        <taxon>Panicodae</taxon>
        <taxon>Paniceae</taxon>
        <taxon>Panicinae</taxon>
        <taxon>Panicum</taxon>
        <taxon>Panicum sect. Panicum</taxon>
    </lineage>
</organism>
<comment type="subcellular location">
    <subcellularLocation>
        <location evidence="1 7">Membrane</location>
        <topology evidence="1 7">Multi-pass membrane protein</topology>
    </subcellularLocation>
</comment>
<evidence type="ECO:0000256" key="5">
    <source>
        <dbReference type="ARBA" id="ARBA00022989"/>
    </source>
</evidence>
<dbReference type="InterPro" id="IPR030182">
    <property type="entry name" value="PUP_plant"/>
</dbReference>
<dbReference type="EMBL" id="CM008047">
    <property type="protein sequence ID" value="PAN12864.1"/>
    <property type="molecule type" value="Genomic_DNA"/>
</dbReference>
<protein>
    <recommendedName>
        <fullName evidence="7">Probable purine permease</fullName>
    </recommendedName>
</protein>
<dbReference type="SUPFAM" id="SSF103481">
    <property type="entry name" value="Multidrug resistance efflux transporter EmrE"/>
    <property type="match status" value="1"/>
</dbReference>
<dbReference type="GO" id="GO:0015211">
    <property type="term" value="F:purine nucleoside transmembrane transporter activity"/>
    <property type="evidence" value="ECO:0007669"/>
    <property type="project" value="UniProtKB-UniRule"/>
</dbReference>
<keyword evidence="4 7" id="KW-0812">Transmembrane</keyword>
<feature type="transmembrane region" description="Helical" evidence="7">
    <location>
        <begin position="92"/>
        <end position="113"/>
    </location>
</feature>
<evidence type="ECO:0000313" key="8">
    <source>
        <dbReference type="EMBL" id="PAN12864.1"/>
    </source>
</evidence>
<evidence type="ECO:0000256" key="6">
    <source>
        <dbReference type="ARBA" id="ARBA00023136"/>
    </source>
</evidence>
<keyword evidence="5 7" id="KW-1133">Transmembrane helix</keyword>
<evidence type="ECO:0000256" key="7">
    <source>
        <dbReference type="RuleBase" id="RU368015"/>
    </source>
</evidence>
<dbReference type="Gramene" id="PAN12864">
    <property type="protein sequence ID" value="PAN12864"/>
    <property type="gene ID" value="PAHAL_2G296000"/>
</dbReference>
<proteinExistence type="inferred from homology"/>
<dbReference type="AlphaFoldDB" id="A0A2S3H0N2"/>
<feature type="transmembrane region" description="Helical" evidence="7">
    <location>
        <begin position="52"/>
        <end position="71"/>
    </location>
</feature>
<dbReference type="PANTHER" id="PTHR31376">
    <property type="entry name" value="OS09G0467300 PROTEIN-RELATED"/>
    <property type="match status" value="1"/>
</dbReference>
<keyword evidence="3 7" id="KW-0813">Transport</keyword>
<dbReference type="GO" id="GO:0005345">
    <property type="term" value="F:purine nucleobase transmembrane transporter activity"/>
    <property type="evidence" value="ECO:0007669"/>
    <property type="project" value="UniProtKB-UniRule"/>
</dbReference>
<feature type="transmembrane region" description="Helical" evidence="7">
    <location>
        <begin position="261"/>
        <end position="283"/>
    </location>
</feature>
<evidence type="ECO:0000256" key="3">
    <source>
        <dbReference type="ARBA" id="ARBA00022448"/>
    </source>
</evidence>
<dbReference type="Pfam" id="PF16913">
    <property type="entry name" value="PUNUT"/>
    <property type="match status" value="1"/>
</dbReference>
<name>A0A2S3H0N2_9POAL</name>
<dbReference type="PANTHER" id="PTHR31376:SF105">
    <property type="entry name" value="PURINE PERMEASE-RELATED"/>
    <property type="match status" value="1"/>
</dbReference>
<reference evidence="8" key="1">
    <citation type="submission" date="2018-04" db="EMBL/GenBank/DDBJ databases">
        <title>WGS assembly of Panicum hallii.</title>
        <authorList>
            <person name="Lovell J."/>
            <person name="Jenkins J."/>
            <person name="Lowry D."/>
            <person name="Mamidi S."/>
            <person name="Sreedasyam A."/>
            <person name="Weng X."/>
            <person name="Barry K."/>
            <person name="Bonette J."/>
            <person name="Campitelli B."/>
            <person name="Daum C."/>
            <person name="Gordon S."/>
            <person name="Gould B."/>
            <person name="Lipzen A."/>
            <person name="Macqueen A."/>
            <person name="Palacio-Mejia J."/>
            <person name="Plott C."/>
            <person name="Shakirov E."/>
            <person name="Shu S."/>
            <person name="Yoshinaga Y."/>
            <person name="Zane M."/>
            <person name="Rokhsar D."/>
            <person name="Grimwood J."/>
            <person name="Schmutz J."/>
            <person name="Juenger T."/>
        </authorList>
    </citation>
    <scope>NUCLEOTIDE SEQUENCE [LARGE SCALE GENOMIC DNA]</scope>
    <source>
        <strain evidence="8">FIL2</strain>
    </source>
</reference>
<dbReference type="Proteomes" id="UP000243499">
    <property type="component" value="Chromosome 2"/>
</dbReference>
<feature type="transmembrane region" description="Helical" evidence="7">
    <location>
        <begin position="290"/>
        <end position="311"/>
    </location>
</feature>
<dbReference type="GO" id="GO:0016020">
    <property type="term" value="C:membrane"/>
    <property type="evidence" value="ECO:0007669"/>
    <property type="project" value="UniProtKB-SubCell"/>
</dbReference>
<evidence type="ECO:0000256" key="4">
    <source>
        <dbReference type="ARBA" id="ARBA00022692"/>
    </source>
</evidence>
<keyword evidence="6 7" id="KW-0472">Membrane</keyword>
<sequence>MDVEARNDSPPARSKAMHLLMVALNCAMLGLGITGGQLLSRLYYNEGGHRQWLAAWLQTGGWPLLLVPVAASYAGRRARDPGAAVLLAPPRVLLGAAGIGLLIGADNFLYAYGLEFVPVSTSAILISTQLVFTVFFAFLIVRQRFTAPTVNAVALLTTGAVMLGLHVSSDRGPGVTRGQYWLGFVLTLGAAVLYGLIMPLVELAYKHAAKGGSALTYALVVEMQLVMGFVATAFCTVGMIVNKDFQAIPREAKNFELGEARYYTVLVWAAVLWQFFFLGAVGVIFCVHTLLAGILIAVFIPVTEVASVIFLHEKFSSEKGVALVLSLWGLASYSYGEWSEARAKKKTAEAAAEAQAP</sequence>
<comment type="similarity">
    <text evidence="2 7">Belongs to the purine permeases (TC 2.A.7.14) family.</text>
</comment>
<evidence type="ECO:0000256" key="1">
    <source>
        <dbReference type="ARBA" id="ARBA00004141"/>
    </source>
</evidence>
<feature type="transmembrane region" description="Helical" evidence="7">
    <location>
        <begin position="119"/>
        <end position="141"/>
    </location>
</feature>
<evidence type="ECO:0000256" key="2">
    <source>
        <dbReference type="ARBA" id="ARBA00006213"/>
    </source>
</evidence>
<dbReference type="InterPro" id="IPR037185">
    <property type="entry name" value="EmrE-like"/>
</dbReference>
<comment type="caution">
    <text evidence="7">Lacks conserved residue(s) required for the propagation of feature annotation.</text>
</comment>
<feature type="transmembrane region" description="Helical" evidence="7">
    <location>
        <begin position="20"/>
        <end position="40"/>
    </location>
</feature>
<feature type="transmembrane region" description="Helical" evidence="7">
    <location>
        <begin position="217"/>
        <end position="241"/>
    </location>
</feature>
<gene>
    <name evidence="8" type="ORF">PAHAL_2G296000</name>
</gene>
<feature type="transmembrane region" description="Helical" evidence="7">
    <location>
        <begin position="180"/>
        <end position="205"/>
    </location>
</feature>